<name>A0A0P8E2E3_9EURY</name>
<proteinExistence type="predicted"/>
<evidence type="ECO:0000313" key="3">
    <source>
        <dbReference type="Proteomes" id="UP000050360"/>
    </source>
</evidence>
<dbReference type="EMBL" id="LKCM01000080">
    <property type="protein sequence ID" value="KPQ44488.1"/>
    <property type="molecule type" value="Genomic_DNA"/>
</dbReference>
<organism evidence="2 3">
    <name type="scientific">Candidatus Methanoperedens nitratireducens</name>
    <dbReference type="NCBI Taxonomy" id="1392998"/>
    <lineage>
        <taxon>Archaea</taxon>
        <taxon>Methanobacteriati</taxon>
        <taxon>Methanobacteriota</taxon>
        <taxon>Stenosarchaea group</taxon>
        <taxon>Methanomicrobia</taxon>
        <taxon>Methanosarcinales</taxon>
        <taxon>ANME-2 cluster</taxon>
        <taxon>Candidatus Methanoperedentaceae</taxon>
        <taxon>Candidatus Methanoperedens</taxon>
    </lineage>
</organism>
<protein>
    <submittedName>
        <fullName evidence="2">Uncharacterized protein</fullName>
    </submittedName>
</protein>
<feature type="transmembrane region" description="Helical" evidence="1">
    <location>
        <begin position="69"/>
        <end position="92"/>
    </location>
</feature>
<gene>
    <name evidence="2" type="ORF">MPEBLZ_00952</name>
</gene>
<keyword evidence="1" id="KW-0812">Transmembrane</keyword>
<dbReference type="Proteomes" id="UP000050360">
    <property type="component" value="Unassembled WGS sequence"/>
</dbReference>
<dbReference type="AlphaFoldDB" id="A0A0P8E2E3"/>
<evidence type="ECO:0000256" key="1">
    <source>
        <dbReference type="SAM" id="Phobius"/>
    </source>
</evidence>
<evidence type="ECO:0000313" key="2">
    <source>
        <dbReference type="EMBL" id="KPQ44488.1"/>
    </source>
</evidence>
<feature type="transmembrane region" description="Helical" evidence="1">
    <location>
        <begin position="113"/>
        <end position="138"/>
    </location>
</feature>
<keyword evidence="1" id="KW-1133">Transmembrane helix</keyword>
<sequence>MMTLLVFLVILFGLFGMIATQYISQYRTAYQIWTREKVFNGKIKDSTEKLDLCSKIESYSRELCEINDLLGIVLFMLFSTLTIIIFTTYFIFQFMDFNLQTMFTNHSTEDKITLIKILASLVLTIMILIAIPLIFSYLKINMGNHRNQVQLIKCYSMY</sequence>
<reference evidence="2 3" key="1">
    <citation type="submission" date="2015-09" db="EMBL/GenBank/DDBJ databases">
        <title>A metagenomics-based metabolic model of nitrate-dependent anaerobic oxidation of methane by Methanoperedens-like archaea.</title>
        <authorList>
            <person name="Arshad A."/>
            <person name="Speth D.R."/>
            <person name="De Graaf R.M."/>
            <person name="Op Den Camp H.J."/>
            <person name="Jetten M.S."/>
            <person name="Welte C.U."/>
        </authorList>
    </citation>
    <scope>NUCLEOTIDE SEQUENCE [LARGE SCALE GENOMIC DNA]</scope>
</reference>
<comment type="caution">
    <text evidence="2">The sequence shown here is derived from an EMBL/GenBank/DDBJ whole genome shotgun (WGS) entry which is preliminary data.</text>
</comment>
<accession>A0A0P8E2E3</accession>
<keyword evidence="1" id="KW-0472">Membrane</keyword>